<dbReference type="InterPro" id="IPR001180">
    <property type="entry name" value="CNH_dom"/>
</dbReference>
<evidence type="ECO:0000256" key="4">
    <source>
        <dbReference type="ARBA" id="ARBA00022553"/>
    </source>
</evidence>
<evidence type="ECO:0000256" key="7">
    <source>
        <dbReference type="ARBA" id="ARBA00022777"/>
    </source>
</evidence>
<evidence type="ECO:0000256" key="10">
    <source>
        <dbReference type="PIRSR" id="PIRSR038172-1"/>
    </source>
</evidence>
<evidence type="ECO:0000256" key="6">
    <source>
        <dbReference type="ARBA" id="ARBA00022741"/>
    </source>
</evidence>
<name>A0AAX7VDC8_ASTCA</name>
<dbReference type="Pfam" id="PF00780">
    <property type="entry name" value="CNH"/>
    <property type="match status" value="1"/>
</dbReference>
<dbReference type="Ensembl" id="ENSACLT00000052617.1">
    <property type="protein sequence ID" value="ENSACLP00000079670.1"/>
    <property type="gene ID" value="ENSACLG00000014592.2"/>
</dbReference>
<keyword evidence="3 9" id="KW-0723">Serine/threonine-protein kinase</keyword>
<organism evidence="13 14">
    <name type="scientific">Astatotilapia calliptera</name>
    <name type="common">Eastern happy</name>
    <name type="synonym">Chromis callipterus</name>
    <dbReference type="NCBI Taxonomy" id="8154"/>
    <lineage>
        <taxon>Eukaryota</taxon>
        <taxon>Metazoa</taxon>
        <taxon>Chordata</taxon>
        <taxon>Craniata</taxon>
        <taxon>Vertebrata</taxon>
        <taxon>Euteleostomi</taxon>
        <taxon>Actinopterygii</taxon>
        <taxon>Neopterygii</taxon>
        <taxon>Teleostei</taxon>
        <taxon>Neoteleostei</taxon>
        <taxon>Acanthomorphata</taxon>
        <taxon>Ovalentaria</taxon>
        <taxon>Cichlomorphae</taxon>
        <taxon>Cichliformes</taxon>
        <taxon>Cichlidae</taxon>
        <taxon>African cichlids</taxon>
        <taxon>Pseudocrenilabrinae</taxon>
        <taxon>Haplochromini</taxon>
        <taxon>Astatotilapia</taxon>
    </lineage>
</organism>
<keyword evidence="14" id="KW-1185">Reference proteome</keyword>
<dbReference type="PANTHER" id="PTHR48012:SF30">
    <property type="entry name" value="NON-SPECIFIC SERINE_THREONINE PROTEIN KINASE"/>
    <property type="match status" value="1"/>
</dbReference>
<reference evidence="13" key="4">
    <citation type="submission" date="2025-09" db="UniProtKB">
        <authorList>
            <consortium name="Ensembl"/>
        </authorList>
    </citation>
    <scope>IDENTIFICATION</scope>
</reference>
<feature type="active site" description="Proton acceptor" evidence="10">
    <location>
        <position position="134"/>
    </location>
</feature>
<evidence type="ECO:0000256" key="2">
    <source>
        <dbReference type="ARBA" id="ARBA00008874"/>
    </source>
</evidence>
<dbReference type="Proteomes" id="UP000265100">
    <property type="component" value="Chromosome 3"/>
</dbReference>
<dbReference type="InterPro" id="IPR000719">
    <property type="entry name" value="Prot_kinase_dom"/>
</dbReference>
<evidence type="ECO:0000313" key="14">
    <source>
        <dbReference type="Proteomes" id="UP000265100"/>
    </source>
</evidence>
<reference evidence="13 14" key="1">
    <citation type="submission" date="2018-05" db="EMBL/GenBank/DDBJ databases">
        <authorList>
            <person name="Datahose"/>
        </authorList>
    </citation>
    <scope>NUCLEOTIDE SEQUENCE</scope>
</reference>
<dbReference type="GO" id="GO:0005737">
    <property type="term" value="C:cytoplasm"/>
    <property type="evidence" value="ECO:0007669"/>
    <property type="project" value="TreeGrafter"/>
</dbReference>
<evidence type="ECO:0000313" key="13">
    <source>
        <dbReference type="Ensembl" id="ENSACLP00000079670.1"/>
    </source>
</evidence>
<comment type="catalytic activity">
    <reaction evidence="9">
        <text>L-threonyl-[protein] + ATP = O-phospho-L-threonyl-[protein] + ADP + H(+)</text>
        <dbReference type="Rhea" id="RHEA:46608"/>
        <dbReference type="Rhea" id="RHEA-COMP:11060"/>
        <dbReference type="Rhea" id="RHEA-COMP:11605"/>
        <dbReference type="ChEBI" id="CHEBI:15378"/>
        <dbReference type="ChEBI" id="CHEBI:30013"/>
        <dbReference type="ChEBI" id="CHEBI:30616"/>
        <dbReference type="ChEBI" id="CHEBI:61977"/>
        <dbReference type="ChEBI" id="CHEBI:456216"/>
        <dbReference type="EC" id="2.7.11.1"/>
    </reaction>
</comment>
<keyword evidence="5 9" id="KW-0808">Transferase</keyword>
<dbReference type="PANTHER" id="PTHR48012">
    <property type="entry name" value="STERILE20-LIKE KINASE, ISOFORM B-RELATED"/>
    <property type="match status" value="1"/>
</dbReference>
<dbReference type="GO" id="GO:0005524">
    <property type="term" value="F:ATP binding"/>
    <property type="evidence" value="ECO:0007669"/>
    <property type="project" value="UniProtKB-UniRule"/>
</dbReference>
<feature type="domain" description="CNH" evidence="12">
    <location>
        <begin position="414"/>
        <end position="724"/>
    </location>
</feature>
<evidence type="ECO:0000259" key="12">
    <source>
        <dbReference type="PROSITE" id="PS50219"/>
    </source>
</evidence>
<dbReference type="InterPro" id="IPR021160">
    <property type="entry name" value="MAPKKKK"/>
</dbReference>
<comment type="similarity">
    <text evidence="2 9">Belongs to the protein kinase superfamily. STE Ser/Thr protein kinase family. STE20 subfamily.</text>
</comment>
<dbReference type="GeneTree" id="ENSGT00940000166658"/>
<accession>A0AAX7VDC8</accession>
<keyword evidence="6 9" id="KW-0547">Nucleotide-binding</keyword>
<evidence type="ECO:0000256" key="1">
    <source>
        <dbReference type="ARBA" id="ARBA00001946"/>
    </source>
</evidence>
<keyword evidence="7 9" id="KW-0418">Kinase</keyword>
<reference evidence="13" key="3">
    <citation type="submission" date="2025-08" db="UniProtKB">
        <authorList>
            <consortium name="Ensembl"/>
        </authorList>
    </citation>
    <scope>IDENTIFICATION</scope>
</reference>
<dbReference type="GO" id="GO:0008349">
    <property type="term" value="F:MAP kinase kinase kinase kinase activity"/>
    <property type="evidence" value="ECO:0007669"/>
    <property type="project" value="InterPro"/>
</dbReference>
<dbReference type="InterPro" id="IPR050629">
    <property type="entry name" value="STE20/SPS1-PAK"/>
</dbReference>
<dbReference type="InterPro" id="IPR011009">
    <property type="entry name" value="Kinase-like_dom_sf"/>
</dbReference>
<proteinExistence type="inferred from homology"/>
<dbReference type="PIRSF" id="PIRSF038172">
    <property type="entry name" value="MAPKKKK"/>
    <property type="match status" value="1"/>
</dbReference>
<dbReference type="FunFam" id="1.10.510.10:FF:000031">
    <property type="entry name" value="Mitogen-activated protein kinase kinase kinase kinase"/>
    <property type="match status" value="1"/>
</dbReference>
<feature type="domain" description="Protein kinase" evidence="11">
    <location>
        <begin position="1"/>
        <end position="271"/>
    </location>
</feature>
<dbReference type="SUPFAM" id="SSF56112">
    <property type="entry name" value="Protein kinase-like (PK-like)"/>
    <property type="match status" value="1"/>
</dbReference>
<comment type="catalytic activity">
    <reaction evidence="9">
        <text>L-seryl-[protein] + ATP = O-phospho-L-seryl-[protein] + ADP + H(+)</text>
        <dbReference type="Rhea" id="RHEA:17989"/>
        <dbReference type="Rhea" id="RHEA-COMP:9863"/>
        <dbReference type="Rhea" id="RHEA-COMP:11604"/>
        <dbReference type="ChEBI" id="CHEBI:15378"/>
        <dbReference type="ChEBI" id="CHEBI:29999"/>
        <dbReference type="ChEBI" id="CHEBI:30616"/>
        <dbReference type="ChEBI" id="CHEBI:83421"/>
        <dbReference type="ChEBI" id="CHEBI:456216"/>
        <dbReference type="EC" id="2.7.11.1"/>
    </reaction>
</comment>
<evidence type="ECO:0000256" key="9">
    <source>
        <dbReference type="PIRNR" id="PIRNR038172"/>
    </source>
</evidence>
<sequence>MNFFLKEGVLHYKDFLLDLSRIYCPVYGLYWNDIRNGLISKPSLCCLCSGDDITPIQQEITMMKECKHKNIVAYFGSYHRNTKLWICMEYCGGGSLQDIYHVTGPLKEKQIAFVCRETLQGLYHLHETGKMHRDIKGANILLTERGDVKLADFGIAAEISASVAKRKSFIGTPYWMAPEVAAVEKKGGYNHLCDIWAVGITAIELAELQPPMFDLHPMRALMLMSKSSFQPPKLEDKAKWSAGFHSFVKMSLIKSTRKRPSAETLLQHPFVTQLLTRNLIIELLDMANNPELHAPHTNTMDDIELEVSSHTQCCVLFAVDQVKFGPPLRKVTEPYPDLVMHVSCRYTDGIQSMTTRGFDQRLCLGFPFYRPVMMTGVCLEMKEAHRKTFVSSFFSCLLNIVMGACFSKVFNGCPLKINCAVTWIFPKTRDQYLILGAEEGIYTLNLNELHEDTLEKLLPQRCIWLYVMNNVLMSVSGKSAQLYSHSLPALFEQKGHLHKKHSSLSLSTNRLTERISLRKFTISVKIPDTKGCRRCSVARNPYTDSTFLCGAVPSGLVLLLWYEPLQKFMHLKVCTDMSNLLPDALPIFELLVLATDEFPQLCVGVRDCSNDKPPTGQQLRFDIIELNGAPVPVPGRTVTQLDRDTVLITLERTVKIVNLQGLPSRQLPAEIVFDFPIETLVCLQDSVLAFWKHGLKGRSFHSDEVTQEITDESRVFRVLGTNRAIILQSTPTDDPSALSSLYILTGHESSY</sequence>
<dbReference type="Pfam" id="PF00069">
    <property type="entry name" value="Pkinase"/>
    <property type="match status" value="1"/>
</dbReference>
<evidence type="ECO:0000256" key="8">
    <source>
        <dbReference type="ARBA" id="ARBA00022840"/>
    </source>
</evidence>
<keyword evidence="4" id="KW-0597">Phosphoprotein</keyword>
<dbReference type="SMART" id="SM00036">
    <property type="entry name" value="CNH"/>
    <property type="match status" value="1"/>
</dbReference>
<dbReference type="PROSITE" id="PS50219">
    <property type="entry name" value="CNH"/>
    <property type="match status" value="1"/>
</dbReference>
<comment type="cofactor">
    <cofactor evidence="1 9">
        <name>Mg(2+)</name>
        <dbReference type="ChEBI" id="CHEBI:18420"/>
    </cofactor>
</comment>
<keyword evidence="8 9" id="KW-0067">ATP-binding</keyword>
<dbReference type="AlphaFoldDB" id="A0AAX7VDC8"/>
<dbReference type="CDD" id="cd06613">
    <property type="entry name" value="STKc_MAP4K3_like"/>
    <property type="match status" value="1"/>
</dbReference>
<protein>
    <recommendedName>
        <fullName evidence="9">Mitogen-activated protein kinase kinase kinase kinase</fullName>
        <ecNumber evidence="9">2.7.11.1</ecNumber>
    </recommendedName>
</protein>
<evidence type="ECO:0000256" key="3">
    <source>
        <dbReference type="ARBA" id="ARBA00022527"/>
    </source>
</evidence>
<reference evidence="14" key="2">
    <citation type="submission" date="2023-03" db="EMBL/GenBank/DDBJ databases">
        <authorList>
            <consortium name="Wellcome Sanger Institute Data Sharing"/>
        </authorList>
    </citation>
    <scope>NUCLEOTIDE SEQUENCE [LARGE SCALE GENOMIC DNA]</scope>
</reference>
<gene>
    <name evidence="13" type="primary">MAP4K2</name>
</gene>
<evidence type="ECO:0000256" key="5">
    <source>
        <dbReference type="ARBA" id="ARBA00022679"/>
    </source>
</evidence>
<dbReference type="PROSITE" id="PS50011">
    <property type="entry name" value="PROTEIN_KINASE_DOM"/>
    <property type="match status" value="1"/>
</dbReference>
<comment type="function">
    <text evidence="9">Serine/threonine kinase that plays a role in the response to environmental stress. Appears to act upstream of the JUN N-terminal pathway.</text>
</comment>
<dbReference type="EC" id="2.7.11.1" evidence="9"/>
<dbReference type="SMART" id="SM00220">
    <property type="entry name" value="S_TKc"/>
    <property type="match status" value="1"/>
</dbReference>
<evidence type="ECO:0000259" key="11">
    <source>
        <dbReference type="PROSITE" id="PS50011"/>
    </source>
</evidence>
<dbReference type="Gene3D" id="1.10.510.10">
    <property type="entry name" value="Transferase(Phosphotransferase) domain 1"/>
    <property type="match status" value="1"/>
</dbReference>